<keyword evidence="2" id="KW-0677">Repeat</keyword>
<keyword evidence="4" id="KW-0862">Zinc</keyword>
<dbReference type="InterPro" id="IPR017455">
    <property type="entry name" value="Znf_FYVE-rel"/>
</dbReference>
<evidence type="ECO:0000256" key="7">
    <source>
        <dbReference type="PROSITE-ProRule" id="PRU00091"/>
    </source>
</evidence>
<dbReference type="InterPro" id="IPR036770">
    <property type="entry name" value="Ankyrin_rpt-contain_sf"/>
</dbReference>
<keyword evidence="11" id="KW-1185">Reference proteome</keyword>
<dbReference type="InterPro" id="IPR051637">
    <property type="entry name" value="Ank_repeat_dom-contain_49"/>
</dbReference>
<dbReference type="PROSITE" id="PS50088">
    <property type="entry name" value="ANK_REPEAT"/>
    <property type="match status" value="3"/>
</dbReference>
<dbReference type="GO" id="GO:0008270">
    <property type="term" value="F:zinc ion binding"/>
    <property type="evidence" value="ECO:0007669"/>
    <property type="project" value="UniProtKB-KW"/>
</dbReference>
<dbReference type="Gene3D" id="3.30.40.10">
    <property type="entry name" value="Zinc/RING finger domain, C3HC4 (zinc finger)"/>
    <property type="match status" value="1"/>
</dbReference>
<evidence type="ECO:0000256" key="1">
    <source>
        <dbReference type="ARBA" id="ARBA00022723"/>
    </source>
</evidence>
<name>A0A0B7NTC8_9FUNG</name>
<gene>
    <name evidence="10" type="primary">PARPA_12802.1 scaffold 45468</name>
</gene>
<dbReference type="EMBL" id="LN733835">
    <property type="protein sequence ID" value="CEP18498.1"/>
    <property type="molecule type" value="Genomic_DNA"/>
</dbReference>
<dbReference type="OrthoDB" id="660555at2759"/>
<evidence type="ECO:0000256" key="2">
    <source>
        <dbReference type="ARBA" id="ARBA00022737"/>
    </source>
</evidence>
<dbReference type="SMART" id="SM00064">
    <property type="entry name" value="FYVE"/>
    <property type="match status" value="1"/>
</dbReference>
<evidence type="ECO:0000256" key="4">
    <source>
        <dbReference type="ARBA" id="ARBA00022833"/>
    </source>
</evidence>
<dbReference type="SMART" id="SM00248">
    <property type="entry name" value="ANK"/>
    <property type="match status" value="4"/>
</dbReference>
<dbReference type="PROSITE" id="PS50178">
    <property type="entry name" value="ZF_FYVE"/>
    <property type="match status" value="1"/>
</dbReference>
<reference evidence="10 11" key="1">
    <citation type="submission" date="2014-09" db="EMBL/GenBank/DDBJ databases">
        <authorList>
            <person name="Ellenberger Sabrina"/>
        </authorList>
    </citation>
    <scope>NUCLEOTIDE SEQUENCE [LARGE SCALE GENOMIC DNA]</scope>
    <source>
        <strain evidence="10 11">CBS 412.66</strain>
    </source>
</reference>
<protein>
    <recommendedName>
        <fullName evidence="9">FYVE-type domain-containing protein</fullName>
    </recommendedName>
</protein>
<evidence type="ECO:0000256" key="3">
    <source>
        <dbReference type="ARBA" id="ARBA00022771"/>
    </source>
</evidence>
<feature type="repeat" description="ANK" evidence="6">
    <location>
        <begin position="90"/>
        <end position="112"/>
    </location>
</feature>
<dbReference type="InterPro" id="IPR011011">
    <property type="entry name" value="Znf_FYVE_PHD"/>
</dbReference>
<accession>A0A0B7NTC8</accession>
<dbReference type="CDD" id="cd00065">
    <property type="entry name" value="FYVE_like_SF"/>
    <property type="match status" value="1"/>
</dbReference>
<evidence type="ECO:0000256" key="6">
    <source>
        <dbReference type="PROSITE-ProRule" id="PRU00023"/>
    </source>
</evidence>
<evidence type="ECO:0000256" key="8">
    <source>
        <dbReference type="SAM" id="MobiDB-lite"/>
    </source>
</evidence>
<organism evidence="10 11">
    <name type="scientific">Parasitella parasitica</name>
    <dbReference type="NCBI Taxonomy" id="35722"/>
    <lineage>
        <taxon>Eukaryota</taxon>
        <taxon>Fungi</taxon>
        <taxon>Fungi incertae sedis</taxon>
        <taxon>Mucoromycota</taxon>
        <taxon>Mucoromycotina</taxon>
        <taxon>Mucoromycetes</taxon>
        <taxon>Mucorales</taxon>
        <taxon>Mucorineae</taxon>
        <taxon>Mucoraceae</taxon>
        <taxon>Parasitella</taxon>
    </lineage>
</organism>
<dbReference type="AlphaFoldDB" id="A0A0B7NTC8"/>
<dbReference type="Pfam" id="PF12796">
    <property type="entry name" value="Ank_2"/>
    <property type="match status" value="1"/>
</dbReference>
<dbReference type="SUPFAM" id="SSF48403">
    <property type="entry name" value="Ankyrin repeat"/>
    <property type="match status" value="1"/>
</dbReference>
<dbReference type="Pfam" id="PF00023">
    <property type="entry name" value="Ank"/>
    <property type="match status" value="2"/>
</dbReference>
<dbReference type="InterPro" id="IPR013083">
    <property type="entry name" value="Znf_RING/FYVE/PHD"/>
</dbReference>
<evidence type="ECO:0000259" key="9">
    <source>
        <dbReference type="PROSITE" id="PS50178"/>
    </source>
</evidence>
<keyword evidence="3 7" id="KW-0863">Zinc-finger</keyword>
<dbReference type="Pfam" id="PF01363">
    <property type="entry name" value="FYVE"/>
    <property type="match status" value="1"/>
</dbReference>
<dbReference type="PROSITE" id="PS50297">
    <property type="entry name" value="ANK_REP_REGION"/>
    <property type="match status" value="3"/>
</dbReference>
<proteinExistence type="predicted"/>
<feature type="domain" description="FYVE-type" evidence="9">
    <location>
        <begin position="592"/>
        <end position="668"/>
    </location>
</feature>
<evidence type="ECO:0000313" key="10">
    <source>
        <dbReference type="EMBL" id="CEP18498.1"/>
    </source>
</evidence>
<evidence type="ECO:0000313" key="11">
    <source>
        <dbReference type="Proteomes" id="UP000054107"/>
    </source>
</evidence>
<dbReference type="SUPFAM" id="SSF57903">
    <property type="entry name" value="FYVE/PHD zinc finger"/>
    <property type="match status" value="1"/>
</dbReference>
<dbReference type="InterPro" id="IPR002110">
    <property type="entry name" value="Ankyrin_rpt"/>
</dbReference>
<dbReference type="PANTHER" id="PTHR24180:SF45">
    <property type="entry name" value="POLY [ADP-RIBOSE] POLYMERASE TANKYRASE"/>
    <property type="match status" value="1"/>
</dbReference>
<evidence type="ECO:0000256" key="5">
    <source>
        <dbReference type="ARBA" id="ARBA00023043"/>
    </source>
</evidence>
<dbReference type="Gene3D" id="1.25.40.20">
    <property type="entry name" value="Ankyrin repeat-containing domain"/>
    <property type="match status" value="2"/>
</dbReference>
<keyword evidence="1" id="KW-0479">Metal-binding</keyword>
<dbReference type="STRING" id="35722.A0A0B7NTC8"/>
<dbReference type="Proteomes" id="UP000054107">
    <property type="component" value="Unassembled WGS sequence"/>
</dbReference>
<dbReference type="InterPro" id="IPR000306">
    <property type="entry name" value="Znf_FYVE"/>
</dbReference>
<dbReference type="PANTHER" id="PTHR24180">
    <property type="entry name" value="CYCLIN-DEPENDENT KINASE INHIBITOR 2C-RELATED"/>
    <property type="match status" value="1"/>
</dbReference>
<feature type="repeat" description="ANK" evidence="6">
    <location>
        <begin position="124"/>
        <end position="156"/>
    </location>
</feature>
<sequence length="675" mass="76471">MATVIDFCTPAVPGEVHKYYGYSHNKFLKLPHISPVQSVATSAAKRSPNKSKEYKTLRSVALSGNLALLRQFLQMVPDQMQAVNDPHPATGLTCLHFAASRGHLKIIQCLVEEYAVRVDSTDKEGETALLKAAYNGHYHVVEYLLDSKANIHHKDKDGWTALHNACSRGHFRIVRLLVDGKAKVDVRSKMGHTPLINAASKGYMSIVEYLLDEAHANPLIKNNFGEAAYDVSAAAGESYICEMLEKAGRRWWHHQHTEGVLNPGNKRASKFGATYDLLEFHVTVIVILHENQRSTSLLGLSRPHFSENYLVKTDTRGPWSLHPSGTPSSKEMVKLPATSTNNHRISNLSHWFWLTDWQLDYSNPRVDPTSGWQYSKSFNDDDDAWTPVAPTSGYNWVRRRRWVRVMKRRMDLTKGSHRGDNLAIANIEEEDEDEDEDGQDQQEQEDYLLKVEAIISQTIKSADTTDNGDTVQAKKHNLEKYKQAVDLLNTSIQDDGNEFRKHQALTLIRSYTAQVDKLTYQIKHQDTEEPAAVQPQSVDEPTSVDHLNQHDETSNPWSNNLAQEFWPPQNMNTIDLYTSESASERELVWESDLDAKSCRVCDRKFGLLFSRRHHCRKCGLVVCDKCSPWKVFLNASDILQDPEGPLESASVLASQQQRICDKCYDNHHNSSSNAI</sequence>
<feature type="repeat" description="ANK" evidence="6">
    <location>
        <begin position="157"/>
        <end position="189"/>
    </location>
</feature>
<keyword evidence="5 6" id="KW-0040">ANK repeat</keyword>
<feature type="region of interest" description="Disordered" evidence="8">
    <location>
        <begin position="526"/>
        <end position="557"/>
    </location>
</feature>